<dbReference type="InterPro" id="IPR017907">
    <property type="entry name" value="Znf_RING_CS"/>
</dbReference>
<dbReference type="InterPro" id="IPR043136">
    <property type="entry name" value="B30.2/SPRY_sf"/>
</dbReference>
<evidence type="ECO:0000256" key="3">
    <source>
        <dbReference type="ARBA" id="ARBA00022771"/>
    </source>
</evidence>
<dbReference type="SMART" id="SM00449">
    <property type="entry name" value="SPRY"/>
    <property type="match status" value="1"/>
</dbReference>
<dbReference type="Gene3D" id="3.30.40.10">
    <property type="entry name" value="Zinc/RING finger domain, C3HC4 (zinc finger)"/>
    <property type="match status" value="1"/>
</dbReference>
<dbReference type="InterPro" id="IPR006574">
    <property type="entry name" value="PRY"/>
</dbReference>
<feature type="coiled-coil region" evidence="7">
    <location>
        <begin position="333"/>
        <end position="367"/>
    </location>
</feature>
<dbReference type="Pfam" id="PF00643">
    <property type="entry name" value="zf-B_box"/>
    <property type="match status" value="1"/>
</dbReference>
<dbReference type="PROSITE" id="PS50089">
    <property type="entry name" value="ZF_RING_2"/>
    <property type="match status" value="1"/>
</dbReference>
<organism evidence="11 12">
    <name type="scientific">Carassius auratus</name>
    <name type="common">Goldfish</name>
    <dbReference type="NCBI Taxonomy" id="7957"/>
    <lineage>
        <taxon>Eukaryota</taxon>
        <taxon>Metazoa</taxon>
        <taxon>Chordata</taxon>
        <taxon>Craniata</taxon>
        <taxon>Vertebrata</taxon>
        <taxon>Euteleostomi</taxon>
        <taxon>Actinopterygii</taxon>
        <taxon>Neopterygii</taxon>
        <taxon>Teleostei</taxon>
        <taxon>Ostariophysi</taxon>
        <taxon>Cypriniformes</taxon>
        <taxon>Cyprinidae</taxon>
        <taxon>Cyprininae</taxon>
        <taxon>Carassius</taxon>
    </lineage>
</organism>
<dbReference type="InterPro" id="IPR003879">
    <property type="entry name" value="Butyrophylin_SPRY"/>
</dbReference>
<keyword evidence="4" id="KW-0862">Zinc</keyword>
<dbReference type="PANTHER" id="PTHR25465:SF5">
    <property type="entry name" value="E3 UBIQUITIN_ISG15 LIGASE TRIM25-RELATED"/>
    <property type="match status" value="1"/>
</dbReference>
<protein>
    <submittedName>
        <fullName evidence="12">Tripartite motif-containing protein 16-like isoform X1</fullName>
    </submittedName>
</protein>
<dbReference type="InterPro" id="IPR013083">
    <property type="entry name" value="Znf_RING/FYVE/PHD"/>
</dbReference>
<dbReference type="InterPro" id="IPR003877">
    <property type="entry name" value="SPRY_dom"/>
</dbReference>
<dbReference type="KEGG" id="caua:113058195"/>
<dbReference type="Gene3D" id="2.60.120.920">
    <property type="match status" value="1"/>
</dbReference>
<evidence type="ECO:0000256" key="7">
    <source>
        <dbReference type="SAM" id="Coils"/>
    </source>
</evidence>
<evidence type="ECO:0000256" key="2">
    <source>
        <dbReference type="ARBA" id="ARBA00022723"/>
    </source>
</evidence>
<dbReference type="GO" id="GO:0005737">
    <property type="term" value="C:cytoplasm"/>
    <property type="evidence" value="ECO:0007669"/>
    <property type="project" value="UniProtKB-ARBA"/>
</dbReference>
<keyword evidence="3 6" id="KW-0863">Zinc-finger</keyword>
<dbReference type="GO" id="GO:0045087">
    <property type="term" value="P:innate immune response"/>
    <property type="evidence" value="ECO:0007669"/>
    <property type="project" value="UniProtKB-KW"/>
</dbReference>
<dbReference type="InterPro" id="IPR051051">
    <property type="entry name" value="E3_ubiq-ligase_TRIM/RNF"/>
</dbReference>
<evidence type="ECO:0000259" key="8">
    <source>
        <dbReference type="PROSITE" id="PS50089"/>
    </source>
</evidence>
<evidence type="ECO:0000313" key="11">
    <source>
        <dbReference type="Proteomes" id="UP000515129"/>
    </source>
</evidence>
<dbReference type="SUPFAM" id="SSF57850">
    <property type="entry name" value="RING/U-box"/>
    <property type="match status" value="1"/>
</dbReference>
<dbReference type="Gene3D" id="3.30.160.60">
    <property type="entry name" value="Classic Zinc Finger"/>
    <property type="match status" value="1"/>
</dbReference>
<dbReference type="Pfam" id="PF15227">
    <property type="entry name" value="zf-C3HC4_4"/>
    <property type="match status" value="1"/>
</dbReference>
<sequence length="628" mass="71627">MQRVEIIFSSGYFGHHLCHLHQKKKKPYITSYKKSLPTKKLNQKNCLSMSSGALQCLMSLCLCSCSEMAEASIKWAEDQFMCSVCLDLLKDPVTIPCGHSYCKGCISGCWDEEDWKGIYTCPQCRQTFTPRPVLGKNVVFAEMVEKLKKTRLQAASSPVPILHHHTGSVDVKCDSCTLIKRKAVKSCLECRSSYCQNHLKQHENLFRGKGHNLMDATGRLQEMMCPQHDKMLEVYCHTDHRCICVLCLVDEHKNHDTVSTAAARTEKQRHLEGKQRQFQKIIQQKEKDLQELREAVVSHKCFAQTAAEDSERIFTEIIRSIHKHRSEVKQLIRDQERAAVSRAEARLDELEQEISDLKRRDIELKQFSEAQDHVHFLQSWPPVSFSESTEGFTISSHLSFENIVESVSRIRDKLLQFCTETIENISGTVKTVQVTGTPEYQTREEFLQYSGLLTVDPNSLFYGLHLSEGNTVMTVTDTHQCYPDHPDRFDSWAEALCRESVTEHCYWEVEWSGDGTSGVDIAVTYKSIKRKGGGPECAAGRNDKSWSLYCTPTFCSFWHNNTETVLPVTHVSSRIGVYVDLSAGILSFYSVSDTMSLIHRIQTTFTQPLYPVFGFDRQTVVKLCHLTS</sequence>
<dbReference type="SMART" id="SM00589">
    <property type="entry name" value="PRY"/>
    <property type="match status" value="1"/>
</dbReference>
<accession>A0A6P6LE89</accession>
<dbReference type="PRINTS" id="PR01407">
    <property type="entry name" value="BUTYPHLNCDUF"/>
</dbReference>
<feature type="domain" description="RING-type" evidence="8">
    <location>
        <begin position="82"/>
        <end position="125"/>
    </location>
</feature>
<proteinExistence type="predicted"/>
<dbReference type="CDD" id="cd16040">
    <property type="entry name" value="SPRY_PRY_SNTX"/>
    <property type="match status" value="1"/>
</dbReference>
<feature type="domain" description="B box-type" evidence="9">
    <location>
        <begin position="220"/>
        <end position="260"/>
    </location>
</feature>
<dbReference type="OrthoDB" id="6105938at2759"/>
<dbReference type="SUPFAM" id="SSF57845">
    <property type="entry name" value="B-box zinc-binding domain"/>
    <property type="match status" value="1"/>
</dbReference>
<feature type="domain" description="B30.2/SPRY" evidence="10">
    <location>
        <begin position="433"/>
        <end position="628"/>
    </location>
</feature>
<dbReference type="PANTHER" id="PTHR25465">
    <property type="entry name" value="B-BOX DOMAIN CONTAINING"/>
    <property type="match status" value="1"/>
</dbReference>
<dbReference type="GO" id="GO:0008270">
    <property type="term" value="F:zinc ion binding"/>
    <property type="evidence" value="ECO:0007669"/>
    <property type="project" value="UniProtKB-KW"/>
</dbReference>
<reference evidence="12" key="1">
    <citation type="submission" date="2025-08" db="UniProtKB">
        <authorList>
            <consortium name="RefSeq"/>
        </authorList>
    </citation>
    <scope>IDENTIFICATION</scope>
    <source>
        <strain evidence="12">Wakin</strain>
        <tissue evidence="12">Muscle</tissue>
    </source>
</reference>
<keyword evidence="2" id="KW-0479">Metal-binding</keyword>
<evidence type="ECO:0000256" key="1">
    <source>
        <dbReference type="ARBA" id="ARBA00022588"/>
    </source>
</evidence>
<dbReference type="InterPro" id="IPR058030">
    <property type="entry name" value="TRIM8/14/16/25/29/45/65_CC"/>
</dbReference>
<dbReference type="RefSeq" id="XP_026081656.1">
    <property type="nucleotide sequence ID" value="XM_026225871.1"/>
</dbReference>
<dbReference type="PROSITE" id="PS50119">
    <property type="entry name" value="ZF_BBOX"/>
    <property type="match status" value="1"/>
</dbReference>
<keyword evidence="5" id="KW-0391">Immunity</keyword>
<keyword evidence="11" id="KW-1185">Reference proteome</keyword>
<dbReference type="Gene3D" id="4.10.830.40">
    <property type="match status" value="1"/>
</dbReference>
<dbReference type="SMART" id="SM00336">
    <property type="entry name" value="BBOX"/>
    <property type="match status" value="1"/>
</dbReference>
<dbReference type="InterPro" id="IPR000315">
    <property type="entry name" value="Znf_B-box"/>
</dbReference>
<evidence type="ECO:0000259" key="10">
    <source>
        <dbReference type="PROSITE" id="PS50188"/>
    </source>
</evidence>
<dbReference type="Proteomes" id="UP000515129">
    <property type="component" value="Chromosome 40"/>
</dbReference>
<evidence type="ECO:0000256" key="5">
    <source>
        <dbReference type="ARBA" id="ARBA00022859"/>
    </source>
</evidence>
<evidence type="ECO:0000313" key="12">
    <source>
        <dbReference type="RefSeq" id="XP_026081656.1"/>
    </source>
</evidence>
<dbReference type="Pfam" id="PF13765">
    <property type="entry name" value="PRY"/>
    <property type="match status" value="1"/>
</dbReference>
<gene>
    <name evidence="12" type="primary">LOC113058195</name>
</gene>
<dbReference type="SUPFAM" id="SSF49899">
    <property type="entry name" value="Concanavalin A-like lectins/glucanases"/>
    <property type="match status" value="1"/>
</dbReference>
<evidence type="ECO:0000259" key="9">
    <source>
        <dbReference type="PROSITE" id="PS50119"/>
    </source>
</evidence>
<dbReference type="Pfam" id="PF00622">
    <property type="entry name" value="SPRY"/>
    <property type="match status" value="1"/>
</dbReference>
<keyword evidence="1" id="KW-0399">Innate immunity</keyword>
<dbReference type="InterPro" id="IPR013320">
    <property type="entry name" value="ConA-like_dom_sf"/>
</dbReference>
<dbReference type="CDD" id="cd19769">
    <property type="entry name" value="Bbox2_TRIM16-like"/>
    <property type="match status" value="1"/>
</dbReference>
<dbReference type="GeneID" id="113058195"/>
<dbReference type="InterPro" id="IPR001841">
    <property type="entry name" value="Znf_RING"/>
</dbReference>
<name>A0A6P6LE89_CARAU</name>
<dbReference type="SMART" id="SM00184">
    <property type="entry name" value="RING"/>
    <property type="match status" value="1"/>
</dbReference>
<dbReference type="PROSITE" id="PS50188">
    <property type="entry name" value="B302_SPRY"/>
    <property type="match status" value="1"/>
</dbReference>
<evidence type="ECO:0000256" key="6">
    <source>
        <dbReference type="PROSITE-ProRule" id="PRU00024"/>
    </source>
</evidence>
<dbReference type="InterPro" id="IPR001870">
    <property type="entry name" value="B30.2/SPRY"/>
</dbReference>
<evidence type="ECO:0000256" key="4">
    <source>
        <dbReference type="ARBA" id="ARBA00022833"/>
    </source>
</evidence>
<dbReference type="Pfam" id="PF25600">
    <property type="entry name" value="TRIM_CC"/>
    <property type="match status" value="1"/>
</dbReference>
<dbReference type="AlphaFoldDB" id="A0A6P6LE89"/>
<dbReference type="PROSITE" id="PS00518">
    <property type="entry name" value="ZF_RING_1"/>
    <property type="match status" value="1"/>
</dbReference>
<keyword evidence="7" id="KW-0175">Coiled coil</keyword>